<dbReference type="SUPFAM" id="SSF46785">
    <property type="entry name" value="Winged helix' DNA-binding domain"/>
    <property type="match status" value="1"/>
</dbReference>
<sequence length="87" mass="9521">MREVARTKLLTGPSKILVLMYMGAKRKVDFIKAGLGASTIYYNMLFLVEAGLVVKKNGEYVLTEKGVMLAKALLECLLKAKDILGGL</sequence>
<dbReference type="InterPro" id="IPR036388">
    <property type="entry name" value="WH-like_DNA-bd_sf"/>
</dbReference>
<dbReference type="eggNOG" id="arCOG04362">
    <property type="taxonomic scope" value="Archaea"/>
</dbReference>
<dbReference type="Gene3D" id="1.10.10.10">
    <property type="entry name" value="Winged helix-like DNA-binding domain superfamily/Winged helix DNA-binding domain"/>
    <property type="match status" value="1"/>
</dbReference>
<accession>B8D5L6</accession>
<gene>
    <name evidence="1" type="ordered locus">DKAM_1071</name>
</gene>
<dbReference type="KEGG" id="dka:DKAM_1071"/>
<name>B8D5L6_DESA1</name>
<proteinExistence type="predicted"/>
<evidence type="ECO:0000313" key="1">
    <source>
        <dbReference type="EMBL" id="ACL11397.1"/>
    </source>
</evidence>
<protein>
    <submittedName>
        <fullName evidence="1">HTH_DTXR domain containing protein</fullName>
    </submittedName>
</protein>
<reference evidence="1 2" key="1">
    <citation type="journal article" date="2009" name="J. Bacteriol.">
        <title>Complete genome sequence of the anaerobic, protein-degrading hyperthermophilic crenarchaeon Desulfurococcus kamchatkensis.</title>
        <authorList>
            <person name="Ravin N.V."/>
            <person name="Mardanov A.V."/>
            <person name="Beletsky A.V."/>
            <person name="Kublanov I.V."/>
            <person name="Kolganova T.V."/>
            <person name="Lebedinsky A.V."/>
            <person name="Chernyh N.A."/>
            <person name="Bonch-Osmolovskaya E.A."/>
            <person name="Skryabin K.G."/>
        </authorList>
    </citation>
    <scope>NUCLEOTIDE SEQUENCE [LARGE SCALE GENOMIC DNA]</scope>
    <source>
        <strain evidence="2">DSM 18924 / JCM 16383 / VKM B-2413 / 1221n</strain>
    </source>
</reference>
<dbReference type="Proteomes" id="UP000006903">
    <property type="component" value="Chromosome"/>
</dbReference>
<dbReference type="EMBL" id="CP001140">
    <property type="protein sequence ID" value="ACL11397.1"/>
    <property type="molecule type" value="Genomic_DNA"/>
</dbReference>
<evidence type="ECO:0000313" key="2">
    <source>
        <dbReference type="Proteomes" id="UP000006903"/>
    </source>
</evidence>
<dbReference type="HOGENOM" id="CLU_2475847_0_0_2"/>
<dbReference type="STRING" id="490899.DKAM_1071"/>
<organism evidence="1 2">
    <name type="scientific">Desulfurococcus amylolyticus (strain DSM 18924 / JCM 16383 / VKM B-2413 / 1221n)</name>
    <name type="common">Desulfurococcus kamchatkensis</name>
    <dbReference type="NCBI Taxonomy" id="490899"/>
    <lineage>
        <taxon>Archaea</taxon>
        <taxon>Thermoproteota</taxon>
        <taxon>Thermoprotei</taxon>
        <taxon>Desulfurococcales</taxon>
        <taxon>Desulfurococcaceae</taxon>
        <taxon>Desulfurococcus</taxon>
    </lineage>
</organism>
<dbReference type="AlphaFoldDB" id="B8D5L6"/>
<dbReference type="InterPro" id="IPR036390">
    <property type="entry name" value="WH_DNA-bd_sf"/>
</dbReference>